<evidence type="ECO:0000313" key="2">
    <source>
        <dbReference type="Proteomes" id="UP001221898"/>
    </source>
</evidence>
<evidence type="ECO:0000313" key="1">
    <source>
        <dbReference type="EMBL" id="KAJ8372676.1"/>
    </source>
</evidence>
<accession>A0AAD7W181</accession>
<sequence>MGVAHRCIVADKSPAVESQPRAPGGVPFLIRGLCVSHDPHPPVLRFSAGHSWARGGHRESQSAALHPTHT</sequence>
<name>A0AAD7W181_9TELE</name>
<reference evidence="1" key="1">
    <citation type="journal article" date="2023" name="Science">
        <title>Genome structures resolve the early diversification of teleost fishes.</title>
        <authorList>
            <person name="Parey E."/>
            <person name="Louis A."/>
            <person name="Montfort J."/>
            <person name="Bouchez O."/>
            <person name="Roques C."/>
            <person name="Iampietro C."/>
            <person name="Lluch J."/>
            <person name="Castinel A."/>
            <person name="Donnadieu C."/>
            <person name="Desvignes T."/>
            <person name="Floi Bucao C."/>
            <person name="Jouanno E."/>
            <person name="Wen M."/>
            <person name="Mejri S."/>
            <person name="Dirks R."/>
            <person name="Jansen H."/>
            <person name="Henkel C."/>
            <person name="Chen W.J."/>
            <person name="Zahm M."/>
            <person name="Cabau C."/>
            <person name="Klopp C."/>
            <person name="Thompson A.W."/>
            <person name="Robinson-Rechavi M."/>
            <person name="Braasch I."/>
            <person name="Lecointre G."/>
            <person name="Bobe J."/>
            <person name="Postlethwait J.H."/>
            <person name="Berthelot C."/>
            <person name="Roest Crollius H."/>
            <person name="Guiguen Y."/>
        </authorList>
    </citation>
    <scope>NUCLEOTIDE SEQUENCE</scope>
    <source>
        <strain evidence="1">NC1722</strain>
    </source>
</reference>
<dbReference type="Proteomes" id="UP001221898">
    <property type="component" value="Unassembled WGS sequence"/>
</dbReference>
<protein>
    <submittedName>
        <fullName evidence="1">Uncharacterized protein</fullName>
    </submittedName>
</protein>
<gene>
    <name evidence="1" type="ORF">AAFF_G00280050</name>
</gene>
<dbReference type="AlphaFoldDB" id="A0AAD7W181"/>
<dbReference type="EMBL" id="JAINUG010000390">
    <property type="protein sequence ID" value="KAJ8372676.1"/>
    <property type="molecule type" value="Genomic_DNA"/>
</dbReference>
<proteinExistence type="predicted"/>
<keyword evidence="2" id="KW-1185">Reference proteome</keyword>
<comment type="caution">
    <text evidence="1">The sequence shown here is derived from an EMBL/GenBank/DDBJ whole genome shotgun (WGS) entry which is preliminary data.</text>
</comment>
<organism evidence="1 2">
    <name type="scientific">Aldrovandia affinis</name>
    <dbReference type="NCBI Taxonomy" id="143900"/>
    <lineage>
        <taxon>Eukaryota</taxon>
        <taxon>Metazoa</taxon>
        <taxon>Chordata</taxon>
        <taxon>Craniata</taxon>
        <taxon>Vertebrata</taxon>
        <taxon>Euteleostomi</taxon>
        <taxon>Actinopterygii</taxon>
        <taxon>Neopterygii</taxon>
        <taxon>Teleostei</taxon>
        <taxon>Notacanthiformes</taxon>
        <taxon>Halosauridae</taxon>
        <taxon>Aldrovandia</taxon>
    </lineage>
</organism>